<gene>
    <name evidence="1" type="ORF">MANAM107_14630</name>
</gene>
<keyword evidence="2" id="KW-1185">Reference proteome</keyword>
<evidence type="ECO:0000313" key="2">
    <source>
        <dbReference type="Proteomes" id="UP000824496"/>
    </source>
</evidence>
<name>A0ABM7UB75_9ACTO</name>
<protein>
    <submittedName>
        <fullName evidence="1">Uncharacterized protein</fullName>
    </submittedName>
</protein>
<proteinExistence type="predicted"/>
<sequence>MIPEATEIERRILALRGTTLTEADSHRFLLDVADLLGAPPLQMLGPGITFRWLVGDRIIQIAPTVDSYNNSHEITMSCLDYEQVVNNCEYRSFNTLLPPYSFGPYLWSKLLREPPEGWWTPGNPAAQTWEEFDGTLGTILTRLPQDIALIPPAWRDLSYRSHPWSKQRVPSFHWNGADEAPWGTIELFPDQEGILVQHIDVHRPIGNIRIPRDLIDTYTVSITKVLTGLTPGVPLARAMSFFATMGFDYCIESIGHGHEDLLEEADSLDDEPPEGISLEELQALIAAGAPERSAPRRVLAPPTFVPLELGLQVTEVMEILDQVSRGESTMEILTARGAQPGTIHAQPALVGHKWSAMEQRGRWEITPCASPMEERTFISADDTIAYITQLSDALEARYGAPISTRARTSMTLGGSLDRLFRLGETGVYISSVRPSIEILPFETLLFMHHG</sequence>
<reference evidence="1 2" key="1">
    <citation type="submission" date="2021-08" db="EMBL/GenBank/DDBJ databases">
        <title>Whole genome sequence of novel Actinomyces species strain MAS-1.</title>
        <authorList>
            <person name="Saito M."/>
            <person name="Kuwahara N."/>
            <person name="Takizawa T."/>
            <person name="Gotouda H."/>
            <person name="Ochiai T."/>
        </authorList>
    </citation>
    <scope>NUCLEOTIDE SEQUENCE [LARGE SCALE GENOMIC DNA]</scope>
    <source>
        <strain evidence="1 2">MAS-1</strain>
    </source>
</reference>
<accession>A0ABM7UB75</accession>
<dbReference type="Proteomes" id="UP000824496">
    <property type="component" value="Chromosome"/>
</dbReference>
<evidence type="ECO:0000313" key="1">
    <source>
        <dbReference type="EMBL" id="BDA64629.1"/>
    </source>
</evidence>
<organism evidence="1 2">
    <name type="scientific">Actinomyces capricornis</name>
    <dbReference type="NCBI Taxonomy" id="2755559"/>
    <lineage>
        <taxon>Bacteria</taxon>
        <taxon>Bacillati</taxon>
        <taxon>Actinomycetota</taxon>
        <taxon>Actinomycetes</taxon>
        <taxon>Actinomycetales</taxon>
        <taxon>Actinomycetaceae</taxon>
        <taxon>Actinomyces</taxon>
    </lineage>
</organism>
<dbReference type="EMBL" id="AP025017">
    <property type="protein sequence ID" value="BDA64629.1"/>
    <property type="molecule type" value="Genomic_DNA"/>
</dbReference>